<dbReference type="EnsemblMetazoa" id="XM_022795093">
    <property type="protein sequence ID" value="XP_022650828"/>
    <property type="gene ID" value="LOC111245980"/>
</dbReference>
<reference evidence="1" key="1">
    <citation type="submission" date="2021-01" db="UniProtKB">
        <authorList>
            <consortium name="EnsemblMetazoa"/>
        </authorList>
    </citation>
    <scope>IDENTIFICATION</scope>
</reference>
<protein>
    <submittedName>
        <fullName evidence="1">Uncharacterized protein</fullName>
    </submittedName>
</protein>
<dbReference type="InParanoid" id="A0A7M7JTA7"/>
<evidence type="ECO:0000313" key="2">
    <source>
        <dbReference type="Proteomes" id="UP000594260"/>
    </source>
</evidence>
<sequence>MAGFTGSYTNQVAHIENCHLDVFVSTMRIIEWYSIAVQFFLLCMMADPARRPPKKPKGPKAINWNSSYYQTSFDPCKPLREFNPVELVKARKYATEIFARCGSKLVVYFATKYDFPAFGLVNLARHACVLLNMGYAFYSPFDNSLVASPNTTTDEAVVLLKKFINGFMNQNYSFVIRHRQQKYTVLPYMLLHFYECGLRCVFNTKKLFPLDGDLIKLVGFVPKRWVLLTGPGYATKQ</sequence>
<proteinExistence type="predicted"/>
<dbReference type="GeneID" id="111245980"/>
<accession>A0A7M7JTA7</accession>
<dbReference type="RefSeq" id="XP_022650828.1">
    <property type="nucleotide sequence ID" value="XM_022795093.1"/>
</dbReference>
<dbReference type="Proteomes" id="UP000594260">
    <property type="component" value="Unplaced"/>
</dbReference>
<dbReference type="AlphaFoldDB" id="A0A7M7JTA7"/>
<evidence type="ECO:0000313" key="1">
    <source>
        <dbReference type="EnsemblMetazoa" id="XP_022650828"/>
    </source>
</evidence>
<keyword evidence="2" id="KW-1185">Reference proteome</keyword>
<name>A0A7M7JTA7_VARDE</name>
<dbReference type="KEGG" id="vde:111245980"/>
<organism evidence="1 2">
    <name type="scientific">Varroa destructor</name>
    <name type="common">Honeybee mite</name>
    <dbReference type="NCBI Taxonomy" id="109461"/>
    <lineage>
        <taxon>Eukaryota</taxon>
        <taxon>Metazoa</taxon>
        <taxon>Ecdysozoa</taxon>
        <taxon>Arthropoda</taxon>
        <taxon>Chelicerata</taxon>
        <taxon>Arachnida</taxon>
        <taxon>Acari</taxon>
        <taxon>Parasitiformes</taxon>
        <taxon>Mesostigmata</taxon>
        <taxon>Gamasina</taxon>
        <taxon>Dermanyssoidea</taxon>
        <taxon>Varroidae</taxon>
        <taxon>Varroa</taxon>
    </lineage>
</organism>